<protein>
    <submittedName>
        <fullName evidence="1">Uncharacterized protein</fullName>
    </submittedName>
</protein>
<dbReference type="Proteomes" id="UP000677913">
    <property type="component" value="Unassembled WGS sequence"/>
</dbReference>
<gene>
    <name evidence="1" type="ORF">KGA66_27770</name>
</gene>
<evidence type="ECO:0000313" key="1">
    <source>
        <dbReference type="EMBL" id="MBS2966863.1"/>
    </source>
</evidence>
<organism evidence="1 2">
    <name type="scientific">Actinocrinis puniceicyclus</name>
    <dbReference type="NCBI Taxonomy" id="977794"/>
    <lineage>
        <taxon>Bacteria</taxon>
        <taxon>Bacillati</taxon>
        <taxon>Actinomycetota</taxon>
        <taxon>Actinomycetes</taxon>
        <taxon>Catenulisporales</taxon>
        <taxon>Actinospicaceae</taxon>
        <taxon>Actinocrinis</taxon>
    </lineage>
</organism>
<comment type="caution">
    <text evidence="1">The sequence shown here is derived from an EMBL/GenBank/DDBJ whole genome shotgun (WGS) entry which is preliminary data.</text>
</comment>
<dbReference type="EMBL" id="JAGSXH010000210">
    <property type="protein sequence ID" value="MBS2966863.1"/>
    <property type="molecule type" value="Genomic_DNA"/>
</dbReference>
<dbReference type="AlphaFoldDB" id="A0A8J8BEY2"/>
<dbReference type="RefSeq" id="WP_211472344.1">
    <property type="nucleotide sequence ID" value="NZ_JAGSXH010000210.1"/>
</dbReference>
<sequence>MSEIRHDGGARSTAALDKYLRALGRAVRDQAVAEAEEVVCGVWAAELARVQHVTELGVASAGAAAQAARILVREQQRVGDLDGLARAQQQLERAQEQQRRSDEAARTLLKVVTEEMQLLALAADEREMVAMANRARLSTARRAVSAAQVGENEPAFDIDLRMDGHDE</sequence>
<proteinExistence type="predicted"/>
<reference evidence="1" key="1">
    <citation type="submission" date="2021-04" db="EMBL/GenBank/DDBJ databases">
        <title>Genome based classification of Actinospica acidithermotolerans sp. nov., an actinobacterium isolated from an Indonesian hot spring.</title>
        <authorList>
            <person name="Kusuma A.B."/>
            <person name="Putra K.E."/>
            <person name="Nafisah S."/>
            <person name="Loh J."/>
            <person name="Nouioui I."/>
            <person name="Goodfellow M."/>
        </authorList>
    </citation>
    <scope>NUCLEOTIDE SEQUENCE</scope>
    <source>
        <strain evidence="1">DSM 45618</strain>
    </source>
</reference>
<accession>A0A8J8BEY2</accession>
<keyword evidence="2" id="KW-1185">Reference proteome</keyword>
<name>A0A8J8BEY2_9ACTN</name>
<evidence type="ECO:0000313" key="2">
    <source>
        <dbReference type="Proteomes" id="UP000677913"/>
    </source>
</evidence>